<dbReference type="RefSeq" id="WP_070011170.1">
    <property type="nucleotide sequence ID" value="NZ_LJGS01000039.1"/>
</dbReference>
<dbReference type="PATRIC" id="fig|933944.5.peg.4745"/>
<accession>A0A1E7JG63</accession>
<organism evidence="1 2">
    <name type="scientific">Streptomyces abyssalis</name>
    <dbReference type="NCBI Taxonomy" id="933944"/>
    <lineage>
        <taxon>Bacteria</taxon>
        <taxon>Bacillati</taxon>
        <taxon>Actinomycetota</taxon>
        <taxon>Actinomycetes</taxon>
        <taxon>Kitasatosporales</taxon>
        <taxon>Streptomycetaceae</taxon>
        <taxon>Streptomyces</taxon>
    </lineage>
</organism>
<keyword evidence="2" id="KW-1185">Reference proteome</keyword>
<dbReference type="Proteomes" id="UP000176087">
    <property type="component" value="Unassembled WGS sequence"/>
</dbReference>
<proteinExistence type="predicted"/>
<evidence type="ECO:0000313" key="1">
    <source>
        <dbReference type="EMBL" id="OEU85440.1"/>
    </source>
</evidence>
<dbReference type="AlphaFoldDB" id="A0A1E7JG63"/>
<dbReference type="EMBL" id="LJGT01000041">
    <property type="protein sequence ID" value="OEU85440.1"/>
    <property type="molecule type" value="Genomic_DNA"/>
</dbReference>
<reference evidence="1 2" key="1">
    <citation type="journal article" date="2016" name="Front. Microbiol.">
        <title>Comparative Genomics Analysis of Streptomyces Species Reveals Their Adaptation to the Marine Environment and Their Diversity at the Genomic Level.</title>
        <authorList>
            <person name="Tian X."/>
            <person name="Zhang Z."/>
            <person name="Yang T."/>
            <person name="Chen M."/>
            <person name="Li J."/>
            <person name="Chen F."/>
            <person name="Yang J."/>
            <person name="Li W."/>
            <person name="Zhang B."/>
            <person name="Zhang Z."/>
            <person name="Wu J."/>
            <person name="Zhang C."/>
            <person name="Long L."/>
            <person name="Xiao J."/>
        </authorList>
    </citation>
    <scope>NUCLEOTIDE SEQUENCE [LARGE SCALE GENOMIC DNA]</scope>
    <source>
        <strain evidence="1 2">SCSIO 10390</strain>
    </source>
</reference>
<sequence>MSGGTAADGRVDHVRDEAAAMVGEFRRRLVLVPLHDGGLMSAELGGLRWIYAFTSQEALAAFARGRGVGGDWEFRTLYGARLLDEVIPSLDFWCGVALDVGSEGGELLPPVRGIVPERAAVEAAMGEPATGSAAVVPGEGAEA</sequence>
<evidence type="ECO:0008006" key="3">
    <source>
        <dbReference type="Google" id="ProtNLM"/>
    </source>
</evidence>
<protein>
    <recommendedName>
        <fullName evidence="3">SseB protein N-terminal domain-containing protein</fullName>
    </recommendedName>
</protein>
<gene>
    <name evidence="1" type="ORF">AN215_23140</name>
</gene>
<name>A0A1E7JG63_9ACTN</name>
<comment type="caution">
    <text evidence="1">The sequence shown here is derived from an EMBL/GenBank/DDBJ whole genome shotgun (WGS) entry which is preliminary data.</text>
</comment>
<evidence type="ECO:0000313" key="2">
    <source>
        <dbReference type="Proteomes" id="UP000176087"/>
    </source>
</evidence>